<dbReference type="AlphaFoldDB" id="A0A0Q0EJE6"/>
<dbReference type="EMBL" id="LJRI01000169">
    <property type="protein sequence ID" value="KPZ10712.1"/>
    <property type="molecule type" value="Genomic_DNA"/>
</dbReference>
<gene>
    <name evidence="1" type="ORF">ALO94_03031</name>
</gene>
<evidence type="ECO:0000313" key="2">
    <source>
        <dbReference type="Proteomes" id="UP000050384"/>
    </source>
</evidence>
<protein>
    <submittedName>
        <fullName evidence="1">Uncharacterized protein</fullName>
    </submittedName>
</protein>
<proteinExistence type="predicted"/>
<comment type="caution">
    <text evidence="1">The sequence shown here is derived from an EMBL/GenBank/DDBJ whole genome shotgun (WGS) entry which is preliminary data.</text>
</comment>
<organism evidence="1 2">
    <name type="scientific">Pseudomonas syringae pv. spinaceae</name>
    <dbReference type="NCBI Taxonomy" id="264459"/>
    <lineage>
        <taxon>Bacteria</taxon>
        <taxon>Pseudomonadati</taxon>
        <taxon>Pseudomonadota</taxon>
        <taxon>Gammaproteobacteria</taxon>
        <taxon>Pseudomonadales</taxon>
        <taxon>Pseudomonadaceae</taxon>
        <taxon>Pseudomonas</taxon>
        <taxon>Pseudomonas syringae</taxon>
    </lineage>
</organism>
<dbReference type="RefSeq" id="WP_057426308.1">
    <property type="nucleotide sequence ID" value="NZ_LJRI01000169.1"/>
</dbReference>
<name>A0A0Q0EJE6_PSESX</name>
<accession>A0A0Q0EJE6</accession>
<evidence type="ECO:0000313" key="1">
    <source>
        <dbReference type="EMBL" id="KPZ10712.1"/>
    </source>
</evidence>
<sequence length="77" mass="8266">MKTKHLDRGCAEASTPSRKHIFVAMIGAALIGYLVHKTPDARGRLEKLASLAQRQGELTASDALVIAQILARPTVSN</sequence>
<dbReference type="Proteomes" id="UP000050384">
    <property type="component" value="Unassembled WGS sequence"/>
</dbReference>
<reference evidence="1 2" key="1">
    <citation type="submission" date="2015-09" db="EMBL/GenBank/DDBJ databases">
        <title>Genome announcement of multiple Pseudomonas syringae strains.</title>
        <authorList>
            <person name="Thakur S."/>
            <person name="Wang P.W."/>
            <person name="Gong Y."/>
            <person name="Weir B.S."/>
            <person name="Guttman D.S."/>
        </authorList>
    </citation>
    <scope>NUCLEOTIDE SEQUENCE [LARGE SCALE GENOMIC DNA]</scope>
    <source>
        <strain evidence="1 2">ICMP16929</strain>
    </source>
</reference>
<dbReference type="PATRIC" id="fig|264459.3.peg.4883"/>